<evidence type="ECO:0000313" key="2">
    <source>
        <dbReference type="Proteomes" id="UP001551695"/>
    </source>
</evidence>
<dbReference type="Pfam" id="PF14119">
    <property type="entry name" value="DUF4288"/>
    <property type="match status" value="1"/>
</dbReference>
<dbReference type="InterPro" id="IPR025630">
    <property type="entry name" value="DUF4288"/>
</dbReference>
<evidence type="ECO:0000313" key="1">
    <source>
        <dbReference type="EMBL" id="MEV0711601.1"/>
    </source>
</evidence>
<dbReference type="EMBL" id="JBFAKC010000016">
    <property type="protein sequence ID" value="MEV0711601.1"/>
    <property type="molecule type" value="Genomic_DNA"/>
</dbReference>
<reference evidence="1 2" key="1">
    <citation type="submission" date="2024-06" db="EMBL/GenBank/DDBJ databases">
        <title>The Natural Products Discovery Center: Release of the First 8490 Sequenced Strains for Exploring Actinobacteria Biosynthetic Diversity.</title>
        <authorList>
            <person name="Kalkreuter E."/>
            <person name="Kautsar S.A."/>
            <person name="Yang D."/>
            <person name="Bader C.D."/>
            <person name="Teijaro C.N."/>
            <person name="Fluegel L."/>
            <person name="Davis C.M."/>
            <person name="Simpson J.R."/>
            <person name="Lauterbach L."/>
            <person name="Steele A.D."/>
            <person name="Gui C."/>
            <person name="Meng S."/>
            <person name="Li G."/>
            <person name="Viehrig K."/>
            <person name="Ye F."/>
            <person name="Su P."/>
            <person name="Kiefer A.F."/>
            <person name="Nichols A."/>
            <person name="Cepeda A.J."/>
            <person name="Yan W."/>
            <person name="Fan B."/>
            <person name="Jiang Y."/>
            <person name="Adhikari A."/>
            <person name="Zheng C.-J."/>
            <person name="Schuster L."/>
            <person name="Cowan T.M."/>
            <person name="Smanski M.J."/>
            <person name="Chevrette M.G."/>
            <person name="De Carvalho L.P.S."/>
            <person name="Shen B."/>
        </authorList>
    </citation>
    <scope>NUCLEOTIDE SEQUENCE [LARGE SCALE GENOMIC DNA]</scope>
    <source>
        <strain evidence="1 2">NPDC050403</strain>
    </source>
</reference>
<protein>
    <submittedName>
        <fullName evidence="1">DUF4288 domain-containing protein</fullName>
    </submittedName>
</protein>
<name>A0ABV3G2D5_9NOCA</name>
<comment type="caution">
    <text evidence="1">The sequence shown here is derived from an EMBL/GenBank/DDBJ whole genome shotgun (WGS) entry which is preliminary data.</text>
</comment>
<dbReference type="Proteomes" id="UP001551695">
    <property type="component" value="Unassembled WGS sequence"/>
</dbReference>
<sequence length="111" mass="12607">MTNRTPFVAVLLYESTSDAADYEVMYQEDFVLLYAESEEAARKLALDKAKEQECTYQNGQGETITLSLKHVIDVASAVSDDLTAGGDLYTRHFRDYASYRRMEPLLNEKPL</sequence>
<dbReference type="RefSeq" id="WP_357788130.1">
    <property type="nucleotide sequence ID" value="NZ_JBFAKC010000016.1"/>
</dbReference>
<keyword evidence="2" id="KW-1185">Reference proteome</keyword>
<accession>A0ABV3G2D5</accession>
<proteinExistence type="predicted"/>
<gene>
    <name evidence="1" type="ORF">AB0I48_28995</name>
</gene>
<organism evidence="1 2">
    <name type="scientific">Nocardia aurea</name>
    <dbReference type="NCBI Taxonomy" id="2144174"/>
    <lineage>
        <taxon>Bacteria</taxon>
        <taxon>Bacillati</taxon>
        <taxon>Actinomycetota</taxon>
        <taxon>Actinomycetes</taxon>
        <taxon>Mycobacteriales</taxon>
        <taxon>Nocardiaceae</taxon>
        <taxon>Nocardia</taxon>
    </lineage>
</organism>